<dbReference type="AlphaFoldDB" id="A0A2P6MY03"/>
<evidence type="ECO:0000313" key="1">
    <source>
        <dbReference type="EMBL" id="PRP76597.1"/>
    </source>
</evidence>
<name>A0A2P6MY03_9EUKA</name>
<dbReference type="EMBL" id="MDYQ01000313">
    <property type="protein sequence ID" value="PRP76597.1"/>
    <property type="molecule type" value="Genomic_DNA"/>
</dbReference>
<sequence length="400" mass="43407">MVEKGQIRTFKICTLFFSGYKMQVLLACLLLLGSVTAQNLIRPSLYNYRGTFSKSGVFSLVRTTVNGIPSQSLDLGTGFQASIDDSQVDNESSLSTEPWAVSSQLYVFVLVDASGSQQAYLSNVVSNLTTLISTNLANNGYQNVTIATAYFDGQNGYQMLKDWTTNVDSALSAIYDKFSNGNYKATDPATNLNGAYIAAHQYVRKKILSQSLLTTVPQGLIIFTGDGKDTAQSSYAPGSNSVNEVDPNSYLSSNQLSNFWLQSGASFSNPFSNPITYSSALVNSSTDVASLFTNHFSTKYNNSNAGYWLVKLCTATRPVSYDYNKTLAQLVPSYNPDYHTATFQLNAGFQSTPVTVAYNASSFSRGCDIGSRSFTVYNDYSSASLVSVSVALFALLALFL</sequence>
<keyword evidence="2" id="KW-1185">Reference proteome</keyword>
<proteinExistence type="predicted"/>
<evidence type="ECO:0008006" key="3">
    <source>
        <dbReference type="Google" id="ProtNLM"/>
    </source>
</evidence>
<gene>
    <name evidence="1" type="ORF">PROFUN_15006</name>
</gene>
<accession>A0A2P6MY03</accession>
<organism evidence="1 2">
    <name type="scientific">Planoprotostelium fungivorum</name>
    <dbReference type="NCBI Taxonomy" id="1890364"/>
    <lineage>
        <taxon>Eukaryota</taxon>
        <taxon>Amoebozoa</taxon>
        <taxon>Evosea</taxon>
        <taxon>Variosea</taxon>
        <taxon>Cavosteliida</taxon>
        <taxon>Cavosteliaceae</taxon>
        <taxon>Planoprotostelium</taxon>
    </lineage>
</organism>
<protein>
    <recommendedName>
        <fullName evidence="3">VWFA domain-containing protein</fullName>
    </recommendedName>
</protein>
<dbReference type="InParanoid" id="A0A2P6MY03"/>
<evidence type="ECO:0000313" key="2">
    <source>
        <dbReference type="Proteomes" id="UP000241769"/>
    </source>
</evidence>
<comment type="caution">
    <text evidence="1">The sequence shown here is derived from an EMBL/GenBank/DDBJ whole genome shotgun (WGS) entry which is preliminary data.</text>
</comment>
<dbReference type="Proteomes" id="UP000241769">
    <property type="component" value="Unassembled WGS sequence"/>
</dbReference>
<reference evidence="1 2" key="1">
    <citation type="journal article" date="2018" name="Genome Biol. Evol.">
        <title>Multiple Roots of Fruiting Body Formation in Amoebozoa.</title>
        <authorList>
            <person name="Hillmann F."/>
            <person name="Forbes G."/>
            <person name="Novohradska S."/>
            <person name="Ferling I."/>
            <person name="Riege K."/>
            <person name="Groth M."/>
            <person name="Westermann M."/>
            <person name="Marz M."/>
            <person name="Spaller T."/>
            <person name="Winckler T."/>
            <person name="Schaap P."/>
            <person name="Glockner G."/>
        </authorList>
    </citation>
    <scope>NUCLEOTIDE SEQUENCE [LARGE SCALE GENOMIC DNA]</scope>
    <source>
        <strain evidence="1 2">Jena</strain>
    </source>
</reference>